<accession>A0AAW0ANS4</accession>
<feature type="region of interest" description="Disordered" evidence="1">
    <location>
        <begin position="1"/>
        <end position="76"/>
    </location>
</feature>
<protein>
    <submittedName>
        <fullName evidence="2">Uncharacterized protein</fullName>
    </submittedName>
</protein>
<evidence type="ECO:0000313" key="3">
    <source>
        <dbReference type="Proteomes" id="UP001362999"/>
    </source>
</evidence>
<evidence type="ECO:0000256" key="1">
    <source>
        <dbReference type="SAM" id="MobiDB-lite"/>
    </source>
</evidence>
<keyword evidence="3" id="KW-1185">Reference proteome</keyword>
<feature type="compositionally biased region" description="Basic and acidic residues" evidence="1">
    <location>
        <begin position="1"/>
        <end position="20"/>
    </location>
</feature>
<comment type="caution">
    <text evidence="2">The sequence shown here is derived from an EMBL/GenBank/DDBJ whole genome shotgun (WGS) entry which is preliminary data.</text>
</comment>
<feature type="compositionally biased region" description="Basic and acidic residues" evidence="1">
    <location>
        <begin position="57"/>
        <end position="76"/>
    </location>
</feature>
<dbReference type="AlphaFoldDB" id="A0AAW0ANS4"/>
<gene>
    <name evidence="2" type="ORF">R3P38DRAFT_3574495</name>
</gene>
<dbReference type="EMBL" id="JAWWNJ010000057">
    <property type="protein sequence ID" value="KAK7014321.1"/>
    <property type="molecule type" value="Genomic_DNA"/>
</dbReference>
<dbReference type="Proteomes" id="UP001362999">
    <property type="component" value="Unassembled WGS sequence"/>
</dbReference>
<proteinExistence type="predicted"/>
<organism evidence="2 3">
    <name type="scientific">Favolaschia claudopus</name>
    <dbReference type="NCBI Taxonomy" id="2862362"/>
    <lineage>
        <taxon>Eukaryota</taxon>
        <taxon>Fungi</taxon>
        <taxon>Dikarya</taxon>
        <taxon>Basidiomycota</taxon>
        <taxon>Agaricomycotina</taxon>
        <taxon>Agaricomycetes</taxon>
        <taxon>Agaricomycetidae</taxon>
        <taxon>Agaricales</taxon>
        <taxon>Marasmiineae</taxon>
        <taxon>Mycenaceae</taxon>
        <taxon>Favolaschia</taxon>
    </lineage>
</organism>
<evidence type="ECO:0000313" key="2">
    <source>
        <dbReference type="EMBL" id="KAK7014321.1"/>
    </source>
</evidence>
<name>A0AAW0ANS4_9AGAR</name>
<reference evidence="2 3" key="1">
    <citation type="journal article" date="2024" name="J Genomics">
        <title>Draft genome sequencing and assembly of Favolaschia claudopus CIRM-BRFM 2984 isolated from oak limbs.</title>
        <authorList>
            <person name="Navarro D."/>
            <person name="Drula E."/>
            <person name="Chaduli D."/>
            <person name="Cazenave R."/>
            <person name="Ahrendt S."/>
            <person name="Wang J."/>
            <person name="Lipzen A."/>
            <person name="Daum C."/>
            <person name="Barry K."/>
            <person name="Grigoriev I.V."/>
            <person name="Favel A."/>
            <person name="Rosso M.N."/>
            <person name="Martin F."/>
        </authorList>
    </citation>
    <scope>NUCLEOTIDE SEQUENCE [LARGE SCALE GENOMIC DNA]</scope>
    <source>
        <strain evidence="2 3">CIRM-BRFM 2984</strain>
    </source>
</reference>
<sequence length="202" mass="21425">MKDEIETEERAPRFHPDDVHPPFSLREDEEDGDANSGGSILLAYGPACRPSSQAGSEDARRTSDGQDIRKRPVDRGRTGYARGIEVYGERIASSRLTKTTSGGIVLGFALRIDEAHDAVIIRAVVTETDARPQGPAATSGLKAKRQAASGAVGIDHTGRYRCPPATNARNEDGVEAAVSRWGVDVGGGRQTTGPYAIGLRAG</sequence>